<dbReference type="RefSeq" id="WP_106776568.1">
    <property type="nucleotide sequence ID" value="NZ_JBGGGQ010000001.1"/>
</dbReference>
<evidence type="ECO:0000313" key="1">
    <source>
        <dbReference type="EMBL" id="PSJ31818.1"/>
    </source>
</evidence>
<dbReference type="PROSITE" id="PS51257">
    <property type="entry name" value="PROKAR_LIPOPROTEIN"/>
    <property type="match status" value="1"/>
</dbReference>
<protein>
    <recommendedName>
        <fullName evidence="3">Lipoprotein</fullName>
    </recommendedName>
</protein>
<name>A0A2P7Q1H4_9FIRM</name>
<dbReference type="Proteomes" id="UP000241434">
    <property type="component" value="Unassembled WGS sequence"/>
</dbReference>
<sequence length="186" mass="21569">MKNKLLALILITSTLLAGCKEKVYEDQRMGDSRKRAMKIEYNIYTANIIDSGYNWYSNFVNEFLESIKDSDYKVDPSFVESQIKKLEIKKKEVSDINTVYVKNAIENISEDISKGEKNDNKFKKKIKLSKENINKNKETMKNMLTSIEDALKLGLDGSYSEEDLAKIKDLQINLIKTYDEKLRDNN</sequence>
<evidence type="ECO:0000313" key="2">
    <source>
        <dbReference type="Proteomes" id="UP000241434"/>
    </source>
</evidence>
<gene>
    <name evidence="1" type="ORF">UF10_04165</name>
</gene>
<proteinExistence type="predicted"/>
<organism evidence="1 2">
    <name type="scientific">Peptostreptococcus russellii</name>
    <dbReference type="NCBI Taxonomy" id="215200"/>
    <lineage>
        <taxon>Bacteria</taxon>
        <taxon>Bacillati</taxon>
        <taxon>Bacillota</taxon>
        <taxon>Clostridia</taxon>
        <taxon>Peptostreptococcales</taxon>
        <taxon>Peptostreptococcaceae</taxon>
        <taxon>Peptostreptococcus</taxon>
    </lineage>
</organism>
<dbReference type="AlphaFoldDB" id="A0A2P7Q1H4"/>
<comment type="caution">
    <text evidence="1">The sequence shown here is derived from an EMBL/GenBank/DDBJ whole genome shotgun (WGS) entry which is preliminary data.</text>
</comment>
<dbReference type="EMBL" id="JYGE01000003">
    <property type="protein sequence ID" value="PSJ31818.1"/>
    <property type="molecule type" value="Genomic_DNA"/>
</dbReference>
<reference evidence="1" key="1">
    <citation type="thesis" date="2015" institute="Rutgers" country="The State University of New Jersey, 14 College Farm Rd., New Brunswick, NJ, USA">
        <title>Ammonia toxicity in bacteria and its implications for treatment of and resource recovery from highly nitrogenous organic wastes.</title>
        <authorList>
            <person name="Luther A.K."/>
        </authorList>
    </citation>
    <scope>NUCLEOTIDE SEQUENCE</scope>
    <source>
        <strain evidence="1">RT-10B</strain>
    </source>
</reference>
<evidence type="ECO:0008006" key="3">
    <source>
        <dbReference type="Google" id="ProtNLM"/>
    </source>
</evidence>
<dbReference type="OrthoDB" id="1752511at2"/>
<keyword evidence="2" id="KW-1185">Reference proteome</keyword>
<accession>A0A2P7Q1H4</accession>